<dbReference type="Gene3D" id="3.40.50.410">
    <property type="entry name" value="von Willebrand factor, type A domain"/>
    <property type="match status" value="1"/>
</dbReference>
<dbReference type="Pfam" id="PF01882">
    <property type="entry name" value="DUF58"/>
    <property type="match status" value="1"/>
</dbReference>
<feature type="domain" description="DUF58" evidence="1">
    <location>
        <begin position="45"/>
        <end position="249"/>
    </location>
</feature>
<comment type="caution">
    <text evidence="2">The sequence shown here is derived from an EMBL/GenBank/DDBJ whole genome shotgun (WGS) entry which is preliminary data.</text>
</comment>
<dbReference type="EMBL" id="PUIV01000001">
    <property type="protein sequence ID" value="PWB95558.1"/>
    <property type="molecule type" value="Genomic_DNA"/>
</dbReference>
<protein>
    <submittedName>
        <fullName evidence="2">MxaS protein</fullName>
    </submittedName>
</protein>
<dbReference type="PANTHER" id="PTHR33608">
    <property type="entry name" value="BLL2464 PROTEIN"/>
    <property type="match status" value="1"/>
</dbReference>
<reference evidence="2 3" key="1">
    <citation type="journal article" date="2018" name="Appl. Microbiol. Biotechnol.">
        <title>Co-cultivation of the strictly anaerobic methanogen Methanosarcina barkeri with aerobic methanotrophs in an oxygen-limited membrane bioreactor.</title>
        <authorList>
            <person name="In 't Zandt M.H."/>
            <person name="van den Bosch T.J.M."/>
            <person name="Rijkers R."/>
            <person name="van Kessel M.A.H.J."/>
            <person name="Jetten M.S.M."/>
            <person name="Welte C.U."/>
        </authorList>
    </citation>
    <scope>NUCLEOTIDE SEQUENCE [LARGE SCALE GENOMIC DNA]</scope>
    <source>
        <strain evidence="2 3">DSM 17706</strain>
    </source>
</reference>
<accession>A0A2U1SVC3</accession>
<name>A0A2U1SVC3_METSR</name>
<dbReference type="PANTHER" id="PTHR33608:SF6">
    <property type="entry name" value="BLL2464 PROTEIN"/>
    <property type="match status" value="1"/>
</dbReference>
<dbReference type="RefSeq" id="WP_108915239.1">
    <property type="nucleotide sequence ID" value="NZ_BGJY01000001.1"/>
</dbReference>
<organism evidence="2 3">
    <name type="scientific">Methylosinus sporium</name>
    <dbReference type="NCBI Taxonomy" id="428"/>
    <lineage>
        <taxon>Bacteria</taxon>
        <taxon>Pseudomonadati</taxon>
        <taxon>Pseudomonadota</taxon>
        <taxon>Alphaproteobacteria</taxon>
        <taxon>Hyphomicrobiales</taxon>
        <taxon>Methylocystaceae</taxon>
        <taxon>Methylosinus</taxon>
    </lineage>
</organism>
<dbReference type="Proteomes" id="UP000245137">
    <property type="component" value="Unassembled WGS sequence"/>
</dbReference>
<proteinExistence type="predicted"/>
<evidence type="ECO:0000313" key="2">
    <source>
        <dbReference type="EMBL" id="PWB95558.1"/>
    </source>
</evidence>
<sequence>MTERFDIAYRPRGHVSNGSVGAHSGVDVGGIGVFRDHARFIQFPDARRIDIRATMRDPTGETHVRRFEQRNSIDVYALVDLSASMGFQGAARRLDLVADLCAALAFSSTRIGDRFGLAACDATLRNDLLLPATRARGAAVAAAERLRDAKPRGASAQGLLEAAGLIAGRRKLVLLISDFRWPPDFARRLFGRLAQHDLAPILLADSAEERDLPRFGLVELDDLESGARRLVLMRPSLRRRWRAREAERRDALRRLALEHGRPPFVVDDTFDADALSRHLLGL</sequence>
<dbReference type="InterPro" id="IPR036465">
    <property type="entry name" value="vWFA_dom_sf"/>
</dbReference>
<dbReference type="OrthoDB" id="7779014at2"/>
<dbReference type="SUPFAM" id="SSF53300">
    <property type="entry name" value="vWA-like"/>
    <property type="match status" value="1"/>
</dbReference>
<keyword evidence="3" id="KW-1185">Reference proteome</keyword>
<gene>
    <name evidence="2" type="ORF">C5689_00040</name>
</gene>
<dbReference type="AlphaFoldDB" id="A0A2U1SVC3"/>
<dbReference type="InterPro" id="IPR002881">
    <property type="entry name" value="DUF58"/>
</dbReference>
<evidence type="ECO:0000313" key="3">
    <source>
        <dbReference type="Proteomes" id="UP000245137"/>
    </source>
</evidence>
<evidence type="ECO:0000259" key="1">
    <source>
        <dbReference type="Pfam" id="PF01882"/>
    </source>
</evidence>